<evidence type="ECO:0000256" key="2">
    <source>
        <dbReference type="HAMAP-Rule" id="MF_00489"/>
    </source>
</evidence>
<dbReference type="Proteomes" id="UP000093199">
    <property type="component" value="Unassembled WGS sequence"/>
</dbReference>
<organism evidence="3 4">
    <name type="scientific">Caryophanon tenue</name>
    <dbReference type="NCBI Taxonomy" id="33978"/>
    <lineage>
        <taxon>Bacteria</taxon>
        <taxon>Bacillati</taxon>
        <taxon>Bacillota</taxon>
        <taxon>Bacilli</taxon>
        <taxon>Bacillales</taxon>
        <taxon>Caryophanaceae</taxon>
        <taxon>Caryophanon</taxon>
    </lineage>
</organism>
<dbReference type="HAMAP" id="MF_00489">
    <property type="entry name" value="UPF0178"/>
    <property type="match status" value="1"/>
</dbReference>
<dbReference type="PANTHER" id="PTHR35146">
    <property type="entry name" value="UPF0178 PROTEIN YAII"/>
    <property type="match status" value="1"/>
</dbReference>
<evidence type="ECO:0000256" key="1">
    <source>
        <dbReference type="ARBA" id="ARBA00008522"/>
    </source>
</evidence>
<accession>A0A1C0Y7J0</accession>
<evidence type="ECO:0000313" key="4">
    <source>
        <dbReference type="Proteomes" id="UP000093199"/>
    </source>
</evidence>
<proteinExistence type="inferred from homology"/>
<protein>
    <recommendedName>
        <fullName evidence="2">UPF0178 protein A6M13_06800</fullName>
    </recommendedName>
</protein>
<dbReference type="EMBL" id="MASJ01000039">
    <property type="protein sequence ID" value="OCS83103.1"/>
    <property type="molecule type" value="Genomic_DNA"/>
</dbReference>
<dbReference type="Pfam" id="PF02639">
    <property type="entry name" value="DUF188"/>
    <property type="match status" value="1"/>
</dbReference>
<keyword evidence="4" id="KW-1185">Reference proteome</keyword>
<evidence type="ECO:0000313" key="3">
    <source>
        <dbReference type="EMBL" id="OCS83103.1"/>
    </source>
</evidence>
<dbReference type="STRING" id="33978.A6M13_06800"/>
<dbReference type="InterPro" id="IPR003791">
    <property type="entry name" value="UPF0178"/>
</dbReference>
<sequence length="151" mass="16545">MKLRLLIDADACPVLDLALSISSQYEIETILFCDTSHSINREGAKTIMVDKGADSVDFKLLSALSKGDIVVTQDYGLGAMALAKGGYVVNQNGLEMTSDNIDGLLAQRHISAKIRRAGGRTKGPKKRTEENNLAFEMKFRQICERAVLARK</sequence>
<dbReference type="NCBIfam" id="NF001095">
    <property type="entry name" value="PRK00124.1"/>
    <property type="match status" value="1"/>
</dbReference>
<comment type="caution">
    <text evidence="3">The sequence shown here is derived from an EMBL/GenBank/DDBJ whole genome shotgun (WGS) entry which is preliminary data.</text>
</comment>
<dbReference type="PANTHER" id="PTHR35146:SF1">
    <property type="entry name" value="UPF0178 PROTEIN YAII"/>
    <property type="match status" value="1"/>
</dbReference>
<gene>
    <name evidence="3" type="ORF">A6M13_06800</name>
</gene>
<dbReference type="RefSeq" id="WP_066548202.1">
    <property type="nucleotide sequence ID" value="NZ_MASJ01000039.1"/>
</dbReference>
<comment type="similarity">
    <text evidence="1 2">Belongs to the UPF0178 family.</text>
</comment>
<reference evidence="3 4" key="1">
    <citation type="submission" date="2016-07" db="EMBL/GenBank/DDBJ databases">
        <title>Caryophanon tenue genome sequencing.</title>
        <authorList>
            <person name="Verma A."/>
            <person name="Pal Y."/>
            <person name="Krishnamurthi S."/>
        </authorList>
    </citation>
    <scope>NUCLEOTIDE SEQUENCE [LARGE SCALE GENOMIC DNA]</scope>
    <source>
        <strain evidence="3 4">DSM 14152</strain>
    </source>
</reference>
<name>A0A1C0Y7J0_9BACL</name>
<dbReference type="AlphaFoldDB" id="A0A1C0Y7J0"/>
<dbReference type="OrthoDB" id="9798918at2"/>